<keyword evidence="10" id="KW-1185">Reference proteome</keyword>
<dbReference type="NCBIfam" id="TIGR00042">
    <property type="entry name" value="RdgB/HAM1 family non-canonical purine NTP pyrophosphatase"/>
    <property type="match status" value="1"/>
</dbReference>
<dbReference type="InterPro" id="IPR029001">
    <property type="entry name" value="ITPase-like_fam"/>
</dbReference>
<evidence type="ECO:0000256" key="3">
    <source>
        <dbReference type="ARBA" id="ARBA00022741"/>
    </source>
</evidence>
<comment type="catalytic activity">
    <reaction evidence="7">
        <text>ITP + H2O = IMP + diphosphate + H(+)</text>
        <dbReference type="Rhea" id="RHEA:29399"/>
        <dbReference type="ChEBI" id="CHEBI:15377"/>
        <dbReference type="ChEBI" id="CHEBI:15378"/>
        <dbReference type="ChEBI" id="CHEBI:33019"/>
        <dbReference type="ChEBI" id="CHEBI:58053"/>
        <dbReference type="ChEBI" id="CHEBI:61402"/>
        <dbReference type="EC" id="3.6.1.66"/>
    </reaction>
</comment>
<keyword evidence="3 7" id="KW-0547">Nucleotide-binding</keyword>
<feature type="active site" description="Proton acceptor" evidence="7">
    <location>
        <position position="75"/>
    </location>
</feature>
<comment type="caution">
    <text evidence="9">The sequence shown here is derived from an EMBL/GenBank/DDBJ whole genome shotgun (WGS) entry which is preliminary data.</text>
</comment>
<protein>
    <recommendedName>
        <fullName evidence="7">dITP/XTP pyrophosphatase</fullName>
        <ecNumber evidence="7">3.6.1.66</ecNumber>
    </recommendedName>
    <alternativeName>
        <fullName evidence="7">Non-canonical purine NTP pyrophosphatase</fullName>
    </alternativeName>
    <alternativeName>
        <fullName evidence="7">Non-standard purine NTP pyrophosphatase</fullName>
    </alternativeName>
    <alternativeName>
        <fullName evidence="7">Nucleoside-triphosphate diphosphatase</fullName>
    </alternativeName>
    <alternativeName>
        <fullName evidence="7">Nucleoside-triphosphate pyrophosphatase</fullName>
        <shortName evidence="7">NTPase</shortName>
    </alternativeName>
</protein>
<dbReference type="PANTHER" id="PTHR11067:SF9">
    <property type="entry name" value="INOSINE TRIPHOSPHATE PYROPHOSPHATASE"/>
    <property type="match status" value="1"/>
</dbReference>
<organism evidence="9 10">
    <name type="scientific">Sorangium atrum</name>
    <dbReference type="NCBI Taxonomy" id="2995308"/>
    <lineage>
        <taxon>Bacteria</taxon>
        <taxon>Pseudomonadati</taxon>
        <taxon>Myxococcota</taxon>
        <taxon>Polyangia</taxon>
        <taxon>Polyangiales</taxon>
        <taxon>Polyangiaceae</taxon>
        <taxon>Sorangium</taxon>
    </lineage>
</organism>
<feature type="binding site" evidence="7">
    <location>
        <begin position="12"/>
        <end position="17"/>
    </location>
    <ligand>
        <name>substrate</name>
    </ligand>
</feature>
<evidence type="ECO:0000256" key="1">
    <source>
        <dbReference type="ARBA" id="ARBA00008023"/>
    </source>
</evidence>
<gene>
    <name evidence="9" type="primary">rdgB</name>
    <name evidence="9" type="ORF">POL72_39890</name>
</gene>
<comment type="cofactor">
    <cofactor evidence="7">
        <name>Mg(2+)</name>
        <dbReference type="ChEBI" id="CHEBI:18420"/>
    </cofactor>
    <text evidence="7">Binds 1 Mg(2+) ion per subunit.</text>
</comment>
<evidence type="ECO:0000256" key="2">
    <source>
        <dbReference type="ARBA" id="ARBA00022723"/>
    </source>
</evidence>
<dbReference type="CDD" id="cd00515">
    <property type="entry name" value="HAM1"/>
    <property type="match status" value="1"/>
</dbReference>
<keyword evidence="4 7" id="KW-0378">Hydrolase</keyword>
<dbReference type="Pfam" id="PF01725">
    <property type="entry name" value="Ham1p_like"/>
    <property type="match status" value="1"/>
</dbReference>
<dbReference type="Gene3D" id="3.90.950.10">
    <property type="match status" value="1"/>
</dbReference>
<comment type="function">
    <text evidence="7">Pyrophosphatase that catalyzes the hydrolysis of nucleoside triphosphates to their monophosphate derivatives, with a high preference for the non-canonical purine nucleotides XTP (xanthosine triphosphate), dITP (deoxyinosine triphosphate) and ITP. Seems to function as a house-cleaning enzyme that removes non-canonical purine nucleotides from the nucleotide pool, thus preventing their incorporation into DNA/RNA and avoiding chromosomal lesions.</text>
</comment>
<reference evidence="9 10" key="1">
    <citation type="submission" date="2023-01" db="EMBL/GenBank/DDBJ databases">
        <title>Minimal conservation of predation-associated metabolite biosynthetic gene clusters underscores biosynthetic potential of Myxococcota including descriptions for ten novel species: Archangium lansinium sp. nov., Myxococcus landrumus sp. nov., Nannocystis bai.</title>
        <authorList>
            <person name="Ahearne A."/>
            <person name="Stevens C."/>
            <person name="Dowd S."/>
        </authorList>
    </citation>
    <scope>NUCLEOTIDE SEQUENCE [LARGE SCALE GENOMIC DNA]</scope>
    <source>
        <strain evidence="9 10">WIWO2</strain>
    </source>
</reference>
<evidence type="ECO:0000313" key="10">
    <source>
        <dbReference type="Proteomes" id="UP001217485"/>
    </source>
</evidence>
<evidence type="ECO:0000256" key="7">
    <source>
        <dbReference type="HAMAP-Rule" id="MF_01405"/>
    </source>
</evidence>
<evidence type="ECO:0000256" key="6">
    <source>
        <dbReference type="ARBA" id="ARBA00023080"/>
    </source>
</evidence>
<dbReference type="InterPro" id="IPR002637">
    <property type="entry name" value="RdgB/HAM1"/>
</dbReference>
<dbReference type="SUPFAM" id="SSF52972">
    <property type="entry name" value="ITPase-like"/>
    <property type="match status" value="1"/>
</dbReference>
<feature type="binding site" evidence="7">
    <location>
        <begin position="188"/>
        <end position="189"/>
    </location>
    <ligand>
        <name>substrate</name>
    </ligand>
</feature>
<keyword evidence="5 7" id="KW-0460">Magnesium</keyword>
<dbReference type="EC" id="3.6.1.66" evidence="7"/>
<name>A0ABT5CBZ4_9BACT</name>
<dbReference type="HAMAP" id="MF_01405">
    <property type="entry name" value="Non_canon_purine_NTPase"/>
    <property type="match status" value="1"/>
</dbReference>
<feature type="binding site" evidence="7">
    <location>
        <position position="75"/>
    </location>
    <ligand>
        <name>Mg(2+)</name>
        <dbReference type="ChEBI" id="CHEBI:18420"/>
    </ligand>
</feature>
<sequence>MSREPLRLLAATSNRGKLVELRSLLSDLPIEVLSLAEVLPGAPPVVEDGATFLDNALLKVRAGAHRSAMVTLAEDSGLEVDALGGRPGVRSARFAREGATDAENNEALLAALADVADDRRQARFRCVMVLHDPRSEAQPIVTEGRCEGRIGRQPRGAGGFGYDPLFVVEDYGRTMAELDEAEKNLVSHRGKAARAMRSSLEALVARR</sequence>
<comment type="caution">
    <text evidence="7">Lacks conserved residue(s) required for the propagation of feature annotation.</text>
</comment>
<accession>A0ABT5CBZ4</accession>
<keyword evidence="2 7" id="KW-0479">Metal-binding</keyword>
<dbReference type="EMBL" id="JAQNDK010000005">
    <property type="protein sequence ID" value="MDC0683955.1"/>
    <property type="molecule type" value="Genomic_DNA"/>
</dbReference>
<evidence type="ECO:0000256" key="5">
    <source>
        <dbReference type="ARBA" id="ARBA00022842"/>
    </source>
</evidence>
<dbReference type="Proteomes" id="UP001217485">
    <property type="component" value="Unassembled WGS sequence"/>
</dbReference>
<keyword evidence="6 7" id="KW-0546">Nucleotide metabolism</keyword>
<comment type="catalytic activity">
    <reaction evidence="7">
        <text>dITP + H2O = dIMP + diphosphate + H(+)</text>
        <dbReference type="Rhea" id="RHEA:28342"/>
        <dbReference type="ChEBI" id="CHEBI:15377"/>
        <dbReference type="ChEBI" id="CHEBI:15378"/>
        <dbReference type="ChEBI" id="CHEBI:33019"/>
        <dbReference type="ChEBI" id="CHEBI:61194"/>
        <dbReference type="ChEBI" id="CHEBI:61382"/>
        <dbReference type="EC" id="3.6.1.66"/>
    </reaction>
</comment>
<evidence type="ECO:0000256" key="8">
    <source>
        <dbReference type="RuleBase" id="RU003781"/>
    </source>
</evidence>
<comment type="catalytic activity">
    <reaction evidence="7">
        <text>XTP + H2O = XMP + diphosphate + H(+)</text>
        <dbReference type="Rhea" id="RHEA:28610"/>
        <dbReference type="ChEBI" id="CHEBI:15377"/>
        <dbReference type="ChEBI" id="CHEBI:15378"/>
        <dbReference type="ChEBI" id="CHEBI:33019"/>
        <dbReference type="ChEBI" id="CHEBI:57464"/>
        <dbReference type="ChEBI" id="CHEBI:61314"/>
        <dbReference type="EC" id="3.6.1.66"/>
    </reaction>
</comment>
<evidence type="ECO:0000256" key="4">
    <source>
        <dbReference type="ARBA" id="ARBA00022801"/>
    </source>
</evidence>
<dbReference type="RefSeq" id="WP_272102102.1">
    <property type="nucleotide sequence ID" value="NZ_JAQNDK010000005.1"/>
</dbReference>
<feature type="binding site" evidence="7">
    <location>
        <position position="183"/>
    </location>
    <ligand>
        <name>substrate</name>
    </ligand>
</feature>
<evidence type="ECO:0000313" key="9">
    <source>
        <dbReference type="EMBL" id="MDC0683955.1"/>
    </source>
</evidence>
<comment type="similarity">
    <text evidence="1 7 8">Belongs to the HAM1 NTPase family.</text>
</comment>
<dbReference type="PANTHER" id="PTHR11067">
    <property type="entry name" value="INOSINE TRIPHOSPHATE PYROPHOSPHATASE/HAM1 PROTEIN"/>
    <property type="match status" value="1"/>
</dbReference>
<proteinExistence type="inferred from homology"/>
<dbReference type="InterPro" id="IPR020922">
    <property type="entry name" value="dITP/XTP_pyrophosphatase"/>
</dbReference>
<feature type="binding site" evidence="7">
    <location>
        <position position="76"/>
    </location>
    <ligand>
        <name>substrate</name>
    </ligand>
</feature>
<comment type="subunit">
    <text evidence="7">Homodimer.</text>
</comment>
<feature type="binding site" evidence="7">
    <location>
        <begin position="160"/>
        <end position="163"/>
    </location>
    <ligand>
        <name>substrate</name>
    </ligand>
</feature>